<comment type="caution">
    <text evidence="4">The sequence shown here is derived from an EMBL/GenBank/DDBJ whole genome shotgun (WGS) entry which is preliminary data.</text>
</comment>
<dbReference type="Proteomes" id="UP000289152">
    <property type="component" value="Unassembled WGS sequence"/>
</dbReference>
<feature type="compositionally biased region" description="Polar residues" evidence="1">
    <location>
        <begin position="337"/>
        <end position="352"/>
    </location>
</feature>
<evidence type="ECO:0000313" key="5">
    <source>
        <dbReference type="Proteomes" id="UP000289152"/>
    </source>
</evidence>
<dbReference type="InterPro" id="IPR057683">
    <property type="entry name" value="DUF7923"/>
</dbReference>
<dbReference type="PANTHER" id="PTHR37543:SF1">
    <property type="entry name" value="CCCH ZINC FINGER DNA BINDING PROTEIN (AFU_ORTHOLOGUE AFUA_5G12760)"/>
    <property type="match status" value="1"/>
</dbReference>
<dbReference type="InterPro" id="IPR057654">
    <property type="entry name" value="Znf-CCCH_tandem"/>
</dbReference>
<feature type="domain" description="Tandem CCCH zinc finger" evidence="3">
    <location>
        <begin position="554"/>
        <end position="601"/>
    </location>
</feature>
<proteinExistence type="predicted"/>
<sequence>MGNVCSFRRRRIRLLSAEDGLRPLLSPLPDSLRSFSFDNTDFSNGQVASDKYTTLTQARQSAKPYILVLIDGDGLIFQKDFFNCNDPDHPGRGGAEAARYLYSAIQHLEQNTSQFRDGEEITITQSSLSFSRTEAGGKGSSGFDSKLPIVVNIFLNRSGLWYALKRDGVRDTQFRAFWEEFCGAHELFSVIDVFKMKEGADSKIKGSFTSTLQTERKLHNVVLLKGYEEVPPRIAAFRLPTVSMPELFRTDRIVIMPTSVPSIFSPPTAEPSLLIDLDELPAGSQSPVKIDAVLVQAHDESTHLLDDVPEAQEDPAEAPVSTTDADAGATKVHDDSVNAQDDSSVPQETSTEVGEIPVENQEIAKVTLPVEGEAERTPVIPQDLVPEFSDIAPPDDTRSYAETTGVTEDSVDISTATTEVQDESLSISEHPAMSIDESVEPEREAPTVSTESRKSIRSRPPRSYSSALGQTAPKSILVTTPRPTSSVGPYRPPAQRAKEITARSQESDGSGWQVARSAPTRSQTVIYGQGTKRTKKSVREMNPGPCQWAQRNDLRETVRRLPCSAKKEGKCPEANGKGPCIYGHKCPYGARCNQPKDCRFKDVPGAHD</sequence>
<organism evidence="4 5">
    <name type="scientific">Tremella mesenterica</name>
    <name type="common">Jelly fungus</name>
    <dbReference type="NCBI Taxonomy" id="5217"/>
    <lineage>
        <taxon>Eukaryota</taxon>
        <taxon>Fungi</taxon>
        <taxon>Dikarya</taxon>
        <taxon>Basidiomycota</taxon>
        <taxon>Agaricomycotina</taxon>
        <taxon>Tremellomycetes</taxon>
        <taxon>Tremellales</taxon>
        <taxon>Tremellaceae</taxon>
        <taxon>Tremella</taxon>
    </lineage>
</organism>
<evidence type="ECO:0000313" key="4">
    <source>
        <dbReference type="EMBL" id="RXK38692.1"/>
    </source>
</evidence>
<dbReference type="OrthoDB" id="2270193at2759"/>
<dbReference type="VEuPathDB" id="FungiDB:TREMEDRAFT_63843"/>
<feature type="compositionally biased region" description="Polar residues" evidence="1">
    <location>
        <begin position="400"/>
        <end position="427"/>
    </location>
</feature>
<evidence type="ECO:0008006" key="6">
    <source>
        <dbReference type="Google" id="ProtNLM"/>
    </source>
</evidence>
<dbReference type="STRING" id="5217.A0A4Q1BM26"/>
<dbReference type="EMBL" id="SDIL01000043">
    <property type="protein sequence ID" value="RXK38692.1"/>
    <property type="molecule type" value="Genomic_DNA"/>
</dbReference>
<evidence type="ECO:0000259" key="3">
    <source>
        <dbReference type="Pfam" id="PF25543"/>
    </source>
</evidence>
<dbReference type="Pfam" id="PF25540">
    <property type="entry name" value="DUF7923"/>
    <property type="match status" value="2"/>
</dbReference>
<evidence type="ECO:0000259" key="2">
    <source>
        <dbReference type="Pfam" id="PF25540"/>
    </source>
</evidence>
<evidence type="ECO:0000256" key="1">
    <source>
        <dbReference type="SAM" id="MobiDB-lite"/>
    </source>
</evidence>
<feature type="domain" description="DUF7923" evidence="2">
    <location>
        <begin position="145"/>
        <end position="213"/>
    </location>
</feature>
<feature type="region of interest" description="Disordered" evidence="1">
    <location>
        <begin position="310"/>
        <end position="360"/>
    </location>
</feature>
<protein>
    <recommendedName>
        <fullName evidence="6">C3H1-type domain-containing protein</fullName>
    </recommendedName>
</protein>
<reference evidence="4 5" key="1">
    <citation type="submission" date="2016-06" db="EMBL/GenBank/DDBJ databases">
        <title>Evolution of pathogenesis and genome organization in the Tremellales.</title>
        <authorList>
            <person name="Cuomo C."/>
            <person name="Litvintseva A."/>
            <person name="Heitman J."/>
            <person name="Chen Y."/>
            <person name="Sun S."/>
            <person name="Springer D."/>
            <person name="Dromer F."/>
            <person name="Young S."/>
            <person name="Zeng Q."/>
            <person name="Chapman S."/>
            <person name="Gujja S."/>
            <person name="Saif S."/>
            <person name="Birren B."/>
        </authorList>
    </citation>
    <scope>NUCLEOTIDE SEQUENCE [LARGE SCALE GENOMIC DNA]</scope>
    <source>
        <strain evidence="4 5">ATCC 28783</strain>
    </source>
</reference>
<dbReference type="PANTHER" id="PTHR37543">
    <property type="entry name" value="CCCH ZINC FINGER DNA BINDING PROTEIN (AFU_ORTHOLOGUE AFUA_5G12760)"/>
    <property type="match status" value="1"/>
</dbReference>
<feature type="domain" description="DUF7923" evidence="2">
    <location>
        <begin position="61"/>
        <end position="117"/>
    </location>
</feature>
<dbReference type="Pfam" id="PF25543">
    <property type="entry name" value="zf-CCCH_tandem"/>
    <property type="match status" value="1"/>
</dbReference>
<gene>
    <name evidence="4" type="ORF">M231_04002</name>
</gene>
<name>A0A4Q1BM26_TREME</name>
<keyword evidence="5" id="KW-1185">Reference proteome</keyword>
<dbReference type="AlphaFoldDB" id="A0A4Q1BM26"/>
<feature type="compositionally biased region" description="Polar residues" evidence="1">
    <location>
        <begin position="467"/>
        <end position="487"/>
    </location>
</feature>
<dbReference type="InParanoid" id="A0A4Q1BM26"/>
<accession>A0A4Q1BM26</accession>
<feature type="region of interest" description="Disordered" evidence="1">
    <location>
        <begin position="386"/>
        <end position="496"/>
    </location>
</feature>